<dbReference type="EMBL" id="BGZK01001541">
    <property type="protein sequence ID" value="GBP81975.1"/>
    <property type="molecule type" value="Genomic_DNA"/>
</dbReference>
<dbReference type="Proteomes" id="UP000299102">
    <property type="component" value="Unassembled WGS sequence"/>
</dbReference>
<protein>
    <submittedName>
        <fullName evidence="1">Uncharacterized protein</fullName>
    </submittedName>
</protein>
<evidence type="ECO:0000313" key="2">
    <source>
        <dbReference type="Proteomes" id="UP000299102"/>
    </source>
</evidence>
<reference evidence="1 2" key="1">
    <citation type="journal article" date="2019" name="Commun. Biol.">
        <title>The bagworm genome reveals a unique fibroin gene that provides high tensile strength.</title>
        <authorList>
            <person name="Kono N."/>
            <person name="Nakamura H."/>
            <person name="Ohtoshi R."/>
            <person name="Tomita M."/>
            <person name="Numata K."/>
            <person name="Arakawa K."/>
        </authorList>
    </citation>
    <scope>NUCLEOTIDE SEQUENCE [LARGE SCALE GENOMIC DNA]</scope>
</reference>
<organism evidence="1 2">
    <name type="scientific">Eumeta variegata</name>
    <name type="common">Bagworm moth</name>
    <name type="synonym">Eumeta japonica</name>
    <dbReference type="NCBI Taxonomy" id="151549"/>
    <lineage>
        <taxon>Eukaryota</taxon>
        <taxon>Metazoa</taxon>
        <taxon>Ecdysozoa</taxon>
        <taxon>Arthropoda</taxon>
        <taxon>Hexapoda</taxon>
        <taxon>Insecta</taxon>
        <taxon>Pterygota</taxon>
        <taxon>Neoptera</taxon>
        <taxon>Endopterygota</taxon>
        <taxon>Lepidoptera</taxon>
        <taxon>Glossata</taxon>
        <taxon>Ditrysia</taxon>
        <taxon>Tineoidea</taxon>
        <taxon>Psychidae</taxon>
        <taxon>Oiketicinae</taxon>
        <taxon>Eumeta</taxon>
    </lineage>
</organism>
<gene>
    <name evidence="1" type="ORF">EVAR_65581_1</name>
</gene>
<evidence type="ECO:0000313" key="1">
    <source>
        <dbReference type="EMBL" id="GBP81975.1"/>
    </source>
</evidence>
<dbReference type="AlphaFoldDB" id="A0A4C1Z5U1"/>
<keyword evidence="2" id="KW-1185">Reference proteome</keyword>
<accession>A0A4C1Z5U1</accession>
<proteinExistence type="predicted"/>
<comment type="caution">
    <text evidence="1">The sequence shown here is derived from an EMBL/GenBank/DDBJ whole genome shotgun (WGS) entry which is preliminary data.</text>
</comment>
<name>A0A4C1Z5U1_EUMVA</name>
<sequence length="152" mass="17116">MRVSVLCCNKVTSTTGRRIRSRNKERRRSGTGRLQQRLDGAESAAACTSLYASDTHIEKKILAEFQTVIIILNTKALEWPPAKSRCRLVSSKYSVLGALNRSYARNVSTGWRAFGAPDGTCVFLTRRFPSRSPHVTTQQCERYFAIVIFVQN</sequence>